<dbReference type="OrthoDB" id="5313288at2759"/>
<dbReference type="AlphaFoldDB" id="A0A2P8AFN2"/>
<dbReference type="EMBL" id="NHZQ01000010">
    <property type="protein sequence ID" value="PSK59261.1"/>
    <property type="molecule type" value="Genomic_DNA"/>
</dbReference>
<keyword evidence="3" id="KW-1185">Reference proteome</keyword>
<comment type="caution">
    <text evidence="2">The sequence shown here is derived from an EMBL/GenBank/DDBJ whole genome shotgun (WGS) entry which is preliminary data.</text>
</comment>
<evidence type="ECO:0000313" key="2">
    <source>
        <dbReference type="EMBL" id="PSK59261.1"/>
    </source>
</evidence>
<dbReference type="Gene3D" id="3.90.530.10">
    <property type="entry name" value="XPA C-terminal domain"/>
    <property type="match status" value="1"/>
</dbReference>
<dbReference type="Proteomes" id="UP000243723">
    <property type="component" value="Unassembled WGS sequence"/>
</dbReference>
<protein>
    <submittedName>
        <fullName evidence="2">Uncharacterized protein</fullName>
    </submittedName>
</protein>
<feature type="region of interest" description="Disordered" evidence="1">
    <location>
        <begin position="94"/>
        <end position="135"/>
    </location>
</feature>
<proteinExistence type="predicted"/>
<sequence>MSGLGCCQKCDKEQWPDKITKTEAKTKFLLEDDHLFLWGSARPDGWPTCRFGVYTVNGGDCMLFLRKEVENLARVVYNVEETDVKLEDAVKPKKKAMRAGKKQIRKKEKEQHAEKEGPKEQTSADILEEEAEDMR</sequence>
<evidence type="ECO:0000313" key="3">
    <source>
        <dbReference type="Proteomes" id="UP000243723"/>
    </source>
</evidence>
<accession>A0A2P8AFN2</accession>
<dbReference type="InterPro" id="IPR037129">
    <property type="entry name" value="XPA_sf"/>
</dbReference>
<organism evidence="2 3">
    <name type="scientific">Elsinoe australis</name>
    <dbReference type="NCBI Taxonomy" id="40998"/>
    <lineage>
        <taxon>Eukaryota</taxon>
        <taxon>Fungi</taxon>
        <taxon>Dikarya</taxon>
        <taxon>Ascomycota</taxon>
        <taxon>Pezizomycotina</taxon>
        <taxon>Dothideomycetes</taxon>
        <taxon>Dothideomycetidae</taxon>
        <taxon>Myriangiales</taxon>
        <taxon>Elsinoaceae</taxon>
        <taxon>Elsinoe</taxon>
    </lineage>
</organism>
<evidence type="ECO:0000256" key="1">
    <source>
        <dbReference type="SAM" id="MobiDB-lite"/>
    </source>
</evidence>
<feature type="compositionally biased region" description="Basic residues" evidence="1">
    <location>
        <begin position="94"/>
        <end position="106"/>
    </location>
</feature>
<feature type="compositionally biased region" description="Basic and acidic residues" evidence="1">
    <location>
        <begin position="107"/>
        <end position="119"/>
    </location>
</feature>
<name>A0A2P8AFN2_9PEZI</name>
<dbReference type="STRING" id="40998.A0A2P8AFN2"/>
<gene>
    <name evidence="2" type="ORF">B9Z65_3585</name>
</gene>
<feature type="compositionally biased region" description="Acidic residues" evidence="1">
    <location>
        <begin position="126"/>
        <end position="135"/>
    </location>
</feature>
<reference evidence="2 3" key="1">
    <citation type="submission" date="2017-05" db="EMBL/GenBank/DDBJ databases">
        <title>Draft genome sequence of Elsinoe australis.</title>
        <authorList>
            <person name="Cheng Q."/>
        </authorList>
    </citation>
    <scope>NUCLEOTIDE SEQUENCE [LARGE SCALE GENOMIC DNA]</scope>
    <source>
        <strain evidence="2 3">NL1</strain>
    </source>
</reference>